<reference evidence="4 5" key="2">
    <citation type="submission" date="2015-05" db="EMBL/GenBank/DDBJ databases">
        <title>Lifestyle Evolution in Cyanobacterial Symbionts of Sponges.</title>
        <authorList>
            <person name="Burgsdorf I."/>
            <person name="Slaby B.M."/>
            <person name="Handley K.M."/>
            <person name="Haber M."/>
            <person name="Blom J."/>
            <person name="Marshall C.W."/>
            <person name="Gilbert J.A."/>
            <person name="Hentschel U."/>
            <person name="Steindler L."/>
        </authorList>
    </citation>
    <scope>NUCLEOTIDE SEQUENCE [LARGE SCALE GENOMIC DNA]</scope>
    <source>
        <strain evidence="4">15L</strain>
    </source>
</reference>
<dbReference type="Proteomes" id="UP000035037">
    <property type="component" value="Unassembled WGS sequence"/>
</dbReference>
<evidence type="ECO:0000256" key="2">
    <source>
        <dbReference type="ARBA" id="ARBA00022475"/>
    </source>
</evidence>
<dbReference type="InterPro" id="IPR050375">
    <property type="entry name" value="MFS_TsgA-like"/>
</dbReference>
<keyword evidence="3" id="KW-0472">Membrane</keyword>
<dbReference type="EMBL" id="JYFQ01000104">
    <property type="protein sequence ID" value="KKZ12638.1"/>
    <property type="molecule type" value="Genomic_DNA"/>
</dbReference>
<comment type="caution">
    <text evidence="4">The sequence shown here is derived from an EMBL/GenBank/DDBJ whole genome shotgun (WGS) entry which is preliminary data.</text>
</comment>
<feature type="transmembrane region" description="Helical" evidence="3">
    <location>
        <begin position="23"/>
        <end position="43"/>
    </location>
</feature>
<evidence type="ECO:0000256" key="1">
    <source>
        <dbReference type="ARBA" id="ARBA00004429"/>
    </source>
</evidence>
<proteinExistence type="predicted"/>
<name>A0A0G8AV50_9SYNE</name>
<feature type="transmembrane region" description="Helical" evidence="3">
    <location>
        <begin position="63"/>
        <end position="84"/>
    </location>
</feature>
<keyword evidence="2" id="KW-1003">Cell membrane</keyword>
<dbReference type="SUPFAM" id="SSF103473">
    <property type="entry name" value="MFS general substrate transporter"/>
    <property type="match status" value="1"/>
</dbReference>
<keyword evidence="3" id="KW-0812">Transmembrane</keyword>
<dbReference type="Gene3D" id="1.20.1250.20">
    <property type="entry name" value="MFS general substrate transporter like domains"/>
    <property type="match status" value="1"/>
</dbReference>
<evidence type="ECO:0000313" key="4">
    <source>
        <dbReference type="EMBL" id="KKZ12638.1"/>
    </source>
</evidence>
<evidence type="ECO:0000256" key="3">
    <source>
        <dbReference type="SAM" id="Phobius"/>
    </source>
</evidence>
<feature type="non-terminal residue" evidence="4">
    <location>
        <position position="124"/>
    </location>
</feature>
<dbReference type="AlphaFoldDB" id="A0A0G8AV50"/>
<dbReference type="GO" id="GO:0005886">
    <property type="term" value="C:plasma membrane"/>
    <property type="evidence" value="ECO:0007669"/>
    <property type="project" value="UniProtKB-SubCell"/>
</dbReference>
<evidence type="ECO:0000313" key="5">
    <source>
        <dbReference type="Proteomes" id="UP000035037"/>
    </source>
</evidence>
<accession>A0A0G8AV50</accession>
<keyword evidence="3" id="KW-1133">Transmembrane helix</keyword>
<dbReference type="PANTHER" id="PTHR43702">
    <property type="entry name" value="L-FUCOSE-PROTON SYMPORTER"/>
    <property type="match status" value="1"/>
</dbReference>
<dbReference type="InterPro" id="IPR036259">
    <property type="entry name" value="MFS_trans_sf"/>
</dbReference>
<sequence length="124" mass="13887">MQNIASKTVPGRQLAGTLVPRKYLWPFILLTSLFAFWGLANNMTDVLLATFKKIMSMSDFQTSWIQIAFYGSYFCLALPAAVYIRRFSYKSGVMLGLGLFAAGALLFYPASQTMVYGHFLVALF</sequence>
<protein>
    <submittedName>
        <fullName evidence="4">Fucose permease</fullName>
    </submittedName>
</protein>
<organism evidence="4 5">
    <name type="scientific">Candidatus Synechococcus spongiarum 15L</name>
    <dbReference type="NCBI Taxonomy" id="1608419"/>
    <lineage>
        <taxon>Bacteria</taxon>
        <taxon>Bacillati</taxon>
        <taxon>Cyanobacteriota</taxon>
        <taxon>Cyanophyceae</taxon>
        <taxon>Synechococcales</taxon>
        <taxon>Synechococcaceae</taxon>
        <taxon>Synechococcus</taxon>
    </lineage>
</organism>
<reference evidence="4 5" key="1">
    <citation type="submission" date="2015-02" db="EMBL/GenBank/DDBJ databases">
        <authorList>
            <person name="Slaby B."/>
            <person name="Hentschel U."/>
        </authorList>
    </citation>
    <scope>NUCLEOTIDE SEQUENCE [LARGE SCALE GENOMIC DNA]</scope>
    <source>
        <strain evidence="4">15L</strain>
    </source>
</reference>
<dbReference type="PANTHER" id="PTHR43702:SF11">
    <property type="entry name" value="L-FUCOSE-PROTON SYMPORTER"/>
    <property type="match status" value="1"/>
</dbReference>
<feature type="transmembrane region" description="Helical" evidence="3">
    <location>
        <begin position="91"/>
        <end position="110"/>
    </location>
</feature>
<gene>
    <name evidence="4" type="ORF">TQ37_05280</name>
</gene>
<comment type="subcellular location">
    <subcellularLocation>
        <location evidence="1">Cell inner membrane</location>
        <topology evidence="1">Multi-pass membrane protein</topology>
    </subcellularLocation>
</comment>